<evidence type="ECO:0000256" key="8">
    <source>
        <dbReference type="ARBA" id="ARBA00023209"/>
    </source>
</evidence>
<comment type="similarity">
    <text evidence="10">Belongs to the PlsY family.</text>
</comment>
<dbReference type="HAMAP" id="MF_01043">
    <property type="entry name" value="PlsY"/>
    <property type="match status" value="1"/>
</dbReference>
<keyword evidence="11" id="KW-0012">Acyltransferase</keyword>
<evidence type="ECO:0000313" key="12">
    <source>
        <dbReference type="Proteomes" id="UP001529421"/>
    </source>
</evidence>
<keyword evidence="2 10" id="KW-0444">Lipid biosynthesis</keyword>
<evidence type="ECO:0000256" key="5">
    <source>
        <dbReference type="ARBA" id="ARBA00022989"/>
    </source>
</evidence>
<dbReference type="RefSeq" id="WP_289543646.1">
    <property type="nucleotide sequence ID" value="NZ_JAUDDZ010000001.1"/>
</dbReference>
<keyword evidence="6 10" id="KW-0443">Lipid metabolism</keyword>
<evidence type="ECO:0000256" key="2">
    <source>
        <dbReference type="ARBA" id="ARBA00022516"/>
    </source>
</evidence>
<evidence type="ECO:0000313" key="11">
    <source>
        <dbReference type="EMBL" id="MDM8273948.1"/>
    </source>
</evidence>
<keyword evidence="9 10" id="KW-1208">Phospholipid metabolism</keyword>
<dbReference type="EC" id="2.3.1.275" evidence="10"/>
<proteinExistence type="inferred from homology"/>
<dbReference type="GO" id="GO:0004366">
    <property type="term" value="F:glycerol-3-phosphate O-acyltransferase activity"/>
    <property type="evidence" value="ECO:0007669"/>
    <property type="project" value="UniProtKB-EC"/>
</dbReference>
<dbReference type="Pfam" id="PF02660">
    <property type="entry name" value="G3P_acyltransf"/>
    <property type="match status" value="1"/>
</dbReference>
<keyword evidence="4 10" id="KW-0812">Transmembrane</keyword>
<comment type="subcellular location">
    <subcellularLocation>
        <location evidence="10">Cell membrane</location>
        <topology evidence="10">Multi-pass membrane protein</topology>
    </subcellularLocation>
</comment>
<feature type="transmembrane region" description="Helical" evidence="10">
    <location>
        <begin position="12"/>
        <end position="35"/>
    </location>
</feature>
<sequence>MTPDNPAFSTFALATAACMAVTFLVCGIPFGVIIGELMGKGDIRKSGSGNIGTTNALRVGGKLVGALTLLCDVLKGLVCVVASSWVLSGLCDPSALMIFPGRGADWALSLVSLSGLAGHMFSPYLHFKGGKGIAVGFGVCMGWIWPVGLSLWIPFLAGVIATRYVSVGSIAAAISLPLWILLYYPGSSFAMKAVFAFMAALVVWAHRSNIKKLMQGNESKLSFSSKKEDAR</sequence>
<feature type="transmembrane region" description="Helical" evidence="10">
    <location>
        <begin position="189"/>
        <end position="205"/>
    </location>
</feature>
<evidence type="ECO:0000256" key="7">
    <source>
        <dbReference type="ARBA" id="ARBA00023136"/>
    </source>
</evidence>
<name>A0ABT7V616_9ACTN</name>
<keyword evidence="8 10" id="KW-0594">Phospholipid biosynthesis</keyword>
<dbReference type="PANTHER" id="PTHR30309">
    <property type="entry name" value="INNER MEMBRANE PROTEIN YGIH"/>
    <property type="match status" value="1"/>
</dbReference>
<dbReference type="Proteomes" id="UP001529421">
    <property type="component" value="Unassembled WGS sequence"/>
</dbReference>
<feature type="transmembrane region" description="Helical" evidence="10">
    <location>
        <begin position="106"/>
        <end position="127"/>
    </location>
</feature>
<dbReference type="EMBL" id="JAUDDZ010000001">
    <property type="protein sequence ID" value="MDM8273948.1"/>
    <property type="molecule type" value="Genomic_DNA"/>
</dbReference>
<comment type="caution">
    <text evidence="11">The sequence shown here is derived from an EMBL/GenBank/DDBJ whole genome shotgun (WGS) entry which is preliminary data.</text>
</comment>
<protein>
    <recommendedName>
        <fullName evidence="10">Glycerol-3-phosphate acyltransferase</fullName>
    </recommendedName>
    <alternativeName>
        <fullName evidence="10">Acyl-PO4 G3P acyltransferase</fullName>
    </alternativeName>
    <alternativeName>
        <fullName evidence="10">Acyl-phosphate--glycerol-3-phosphate acyltransferase</fullName>
    </alternativeName>
    <alternativeName>
        <fullName evidence="10">G3P acyltransferase</fullName>
        <shortName evidence="10">GPAT</shortName>
        <ecNumber evidence="10">2.3.1.275</ecNumber>
    </alternativeName>
    <alternativeName>
        <fullName evidence="10">Lysophosphatidic acid synthase</fullName>
        <shortName evidence="10">LPA synthase</shortName>
    </alternativeName>
</protein>
<evidence type="ECO:0000256" key="6">
    <source>
        <dbReference type="ARBA" id="ARBA00023098"/>
    </source>
</evidence>
<evidence type="ECO:0000256" key="1">
    <source>
        <dbReference type="ARBA" id="ARBA00022475"/>
    </source>
</evidence>
<dbReference type="NCBIfam" id="TIGR00023">
    <property type="entry name" value="glycerol-3-phosphate 1-O-acyltransferase PlsY"/>
    <property type="match status" value="1"/>
</dbReference>
<evidence type="ECO:0000256" key="3">
    <source>
        <dbReference type="ARBA" id="ARBA00022679"/>
    </source>
</evidence>
<keyword evidence="12" id="KW-1185">Reference proteome</keyword>
<keyword evidence="3 10" id="KW-0808">Transferase</keyword>
<keyword evidence="1 10" id="KW-1003">Cell membrane</keyword>
<dbReference type="PANTHER" id="PTHR30309:SF0">
    <property type="entry name" value="GLYCEROL-3-PHOSPHATE ACYLTRANSFERASE-RELATED"/>
    <property type="match status" value="1"/>
</dbReference>
<gene>
    <name evidence="10 11" type="primary">plsY</name>
    <name evidence="11" type="ORF">QUW28_00305</name>
</gene>
<feature type="transmembrane region" description="Helical" evidence="10">
    <location>
        <begin position="164"/>
        <end position="183"/>
    </location>
</feature>
<dbReference type="InterPro" id="IPR003811">
    <property type="entry name" value="G3P_acylTferase_PlsY"/>
</dbReference>
<evidence type="ECO:0000256" key="4">
    <source>
        <dbReference type="ARBA" id="ARBA00022692"/>
    </source>
</evidence>
<keyword evidence="5 10" id="KW-1133">Transmembrane helix</keyword>
<keyword evidence="7 10" id="KW-0472">Membrane</keyword>
<accession>A0ABT7V616</accession>
<evidence type="ECO:0000256" key="9">
    <source>
        <dbReference type="ARBA" id="ARBA00023264"/>
    </source>
</evidence>
<comment type="pathway">
    <text evidence="10">Lipid metabolism; phospholipid metabolism.</text>
</comment>
<comment type="catalytic activity">
    <reaction evidence="10">
        <text>an acyl phosphate + sn-glycerol 3-phosphate = a 1-acyl-sn-glycero-3-phosphate + phosphate</text>
        <dbReference type="Rhea" id="RHEA:34075"/>
        <dbReference type="ChEBI" id="CHEBI:43474"/>
        <dbReference type="ChEBI" id="CHEBI:57597"/>
        <dbReference type="ChEBI" id="CHEBI:57970"/>
        <dbReference type="ChEBI" id="CHEBI:59918"/>
        <dbReference type="EC" id="2.3.1.275"/>
    </reaction>
</comment>
<feature type="transmembrane region" description="Helical" evidence="10">
    <location>
        <begin position="133"/>
        <end position="157"/>
    </location>
</feature>
<dbReference type="SMART" id="SM01207">
    <property type="entry name" value="G3P_acyltransf"/>
    <property type="match status" value="1"/>
</dbReference>
<evidence type="ECO:0000256" key="10">
    <source>
        <dbReference type="HAMAP-Rule" id="MF_01043"/>
    </source>
</evidence>
<organism evidence="11 12">
    <name type="scientific">Enorma phocaeensis</name>
    <dbReference type="NCBI Taxonomy" id="1871019"/>
    <lineage>
        <taxon>Bacteria</taxon>
        <taxon>Bacillati</taxon>
        <taxon>Actinomycetota</taxon>
        <taxon>Coriobacteriia</taxon>
        <taxon>Coriobacteriales</taxon>
        <taxon>Coriobacteriaceae</taxon>
        <taxon>Enorma</taxon>
    </lineage>
</organism>
<comment type="subunit">
    <text evidence="10">Probably interacts with PlsX.</text>
</comment>
<reference evidence="12" key="1">
    <citation type="submission" date="2023-06" db="EMBL/GenBank/DDBJ databases">
        <title>Identification and characterization of horizontal gene transfer across gut microbiota members of farm animals based on homology search.</title>
        <authorList>
            <person name="Zeman M."/>
            <person name="Kubasova T."/>
            <person name="Jahodarova E."/>
            <person name="Nykrynova M."/>
            <person name="Rychlik I."/>
        </authorList>
    </citation>
    <scope>NUCLEOTIDE SEQUENCE [LARGE SCALE GENOMIC DNA]</scope>
    <source>
        <strain evidence="12">154_Feed</strain>
    </source>
</reference>
<comment type="function">
    <text evidence="10">Catalyzes the transfer of an acyl group from acyl-phosphate (acyl-PO(4)) to glycerol-3-phosphate (G3P) to form lysophosphatidic acid (LPA). This enzyme utilizes acyl-phosphate as fatty acyl donor, but not acyl-CoA or acyl-ACP.</text>
</comment>